<feature type="transmembrane region" description="Helical" evidence="1">
    <location>
        <begin position="20"/>
        <end position="40"/>
    </location>
</feature>
<organism evidence="2 3">
    <name type="scientific">Trueperella abortisuis</name>
    <dbReference type="NCBI Taxonomy" id="445930"/>
    <lineage>
        <taxon>Bacteria</taxon>
        <taxon>Bacillati</taxon>
        <taxon>Actinomycetota</taxon>
        <taxon>Actinomycetes</taxon>
        <taxon>Actinomycetales</taxon>
        <taxon>Actinomycetaceae</taxon>
        <taxon>Trueperella</taxon>
    </lineage>
</organism>
<feature type="transmembrane region" description="Helical" evidence="1">
    <location>
        <begin position="52"/>
        <end position="74"/>
    </location>
</feature>
<dbReference type="RefSeq" id="WP_296931442.1">
    <property type="nucleotide sequence ID" value="NZ_JAUSQL010000001.1"/>
</dbReference>
<dbReference type="InterPro" id="IPR006160">
    <property type="entry name" value="SCFA_transpt_AtoE"/>
</dbReference>
<accession>A0ABT9PG74</accession>
<feature type="transmembrane region" description="Helical" evidence="1">
    <location>
        <begin position="135"/>
        <end position="162"/>
    </location>
</feature>
<keyword evidence="1" id="KW-0472">Membrane</keyword>
<dbReference type="Proteomes" id="UP001230145">
    <property type="component" value="Unassembled WGS sequence"/>
</dbReference>
<sequence length="446" mass="47789">MNAVASFFTNLMRRWLPDPLVIAIILTLLAMILAMTWGGSTPMMVVQYWGDGFWNLLAFTMQMTVILLAGYMLAKTPIVDRLLDRLAETVKSPRAAIILITLVGGIGSWLNWGFGLVAGGIIGRKIAGHVKGLHYPLAIAAGYSGFSVYGIGLSGTVPLLIATEDNFVQEQMGGTVPLSETILGPWVGGMAIATIVLLPLFNAFMHPKDPSQIKEYRPAEHDVVVAELEPLPEDESRLFGPRMNDSPLWGILIGAIGLVYAVMHFVNGGQLDLNIVNIILLMLGMLMFARPRHYLHALNDAVKVVAGVIVQYPFYAGIMAILVGSGLIVSFSELFTSISTAETLPLWSFISGGITNILVPSGGGQFAVQGPVMLEASNALGANNAAVALAVQIGDQWTNLVQPFWVVPVLAITGLKLKDVMGYMVLILAFVGVIFGVGVGLWGFLG</sequence>
<evidence type="ECO:0000256" key="1">
    <source>
        <dbReference type="SAM" id="Phobius"/>
    </source>
</evidence>
<reference evidence="2 3" key="1">
    <citation type="submission" date="2023-07" db="EMBL/GenBank/DDBJ databases">
        <title>Sequencing the genomes of 1000 actinobacteria strains.</title>
        <authorList>
            <person name="Klenk H.-P."/>
        </authorList>
    </citation>
    <scope>NUCLEOTIDE SEQUENCE [LARGE SCALE GENOMIC DNA]</scope>
    <source>
        <strain evidence="2 3">DSM 19515</strain>
    </source>
</reference>
<feature type="transmembrane region" description="Helical" evidence="1">
    <location>
        <begin position="94"/>
        <end position="123"/>
    </location>
</feature>
<feature type="transmembrane region" description="Helical" evidence="1">
    <location>
        <begin position="182"/>
        <end position="204"/>
    </location>
</feature>
<evidence type="ECO:0000313" key="3">
    <source>
        <dbReference type="Proteomes" id="UP001230145"/>
    </source>
</evidence>
<evidence type="ECO:0000313" key="2">
    <source>
        <dbReference type="EMBL" id="MDP9831709.1"/>
    </source>
</evidence>
<dbReference type="Pfam" id="PF02667">
    <property type="entry name" value="SCFA_trans"/>
    <property type="match status" value="1"/>
</dbReference>
<keyword evidence="3" id="KW-1185">Reference proteome</keyword>
<feature type="transmembrane region" description="Helical" evidence="1">
    <location>
        <begin position="247"/>
        <end position="265"/>
    </location>
</feature>
<proteinExistence type="predicted"/>
<protein>
    <submittedName>
        <fullName evidence="2">Short-chain fatty acids transporter</fullName>
    </submittedName>
</protein>
<feature type="transmembrane region" description="Helical" evidence="1">
    <location>
        <begin position="301"/>
        <end position="329"/>
    </location>
</feature>
<feature type="transmembrane region" description="Helical" evidence="1">
    <location>
        <begin position="420"/>
        <end position="445"/>
    </location>
</feature>
<keyword evidence="1" id="KW-0812">Transmembrane</keyword>
<feature type="transmembrane region" description="Helical" evidence="1">
    <location>
        <begin position="271"/>
        <end position="289"/>
    </location>
</feature>
<dbReference type="EMBL" id="JAUSQL010000001">
    <property type="protein sequence ID" value="MDP9831709.1"/>
    <property type="molecule type" value="Genomic_DNA"/>
</dbReference>
<keyword evidence="1" id="KW-1133">Transmembrane helix</keyword>
<name>A0ABT9PG74_9ACTO</name>
<comment type="caution">
    <text evidence="2">The sequence shown here is derived from an EMBL/GenBank/DDBJ whole genome shotgun (WGS) entry which is preliminary data.</text>
</comment>
<dbReference type="PANTHER" id="PTHR41983">
    <property type="entry name" value="SHORT-CHAIN FATTY ACID TRANSPORTER-RELATED"/>
    <property type="match status" value="1"/>
</dbReference>
<gene>
    <name evidence="2" type="ORF">J2S45_000388</name>
</gene>
<dbReference type="PANTHER" id="PTHR41983:SF2">
    <property type="entry name" value="SHORT-CHAIN FATTY ACID TRANSPORTER-RELATED"/>
    <property type="match status" value="1"/>
</dbReference>